<evidence type="ECO:0000313" key="3">
    <source>
        <dbReference type="EMBL" id="QSB15435.1"/>
    </source>
</evidence>
<protein>
    <submittedName>
        <fullName evidence="3">Uncharacterized protein</fullName>
    </submittedName>
</protein>
<organism evidence="3 4">
    <name type="scientific">Natronosporangium hydrolyticum</name>
    <dbReference type="NCBI Taxonomy" id="2811111"/>
    <lineage>
        <taxon>Bacteria</taxon>
        <taxon>Bacillati</taxon>
        <taxon>Actinomycetota</taxon>
        <taxon>Actinomycetes</taxon>
        <taxon>Micromonosporales</taxon>
        <taxon>Micromonosporaceae</taxon>
        <taxon>Natronosporangium</taxon>
    </lineage>
</organism>
<accession>A0A895YHA0</accession>
<dbReference type="EMBL" id="CP070499">
    <property type="protein sequence ID" value="QSB15435.1"/>
    <property type="molecule type" value="Genomic_DNA"/>
</dbReference>
<feature type="compositionally biased region" description="Polar residues" evidence="1">
    <location>
        <begin position="59"/>
        <end position="76"/>
    </location>
</feature>
<name>A0A895YHA0_9ACTN</name>
<keyword evidence="2" id="KW-0732">Signal</keyword>
<evidence type="ECO:0000256" key="2">
    <source>
        <dbReference type="SAM" id="SignalP"/>
    </source>
</evidence>
<evidence type="ECO:0000313" key="4">
    <source>
        <dbReference type="Proteomes" id="UP000662857"/>
    </source>
</evidence>
<feature type="region of interest" description="Disordered" evidence="1">
    <location>
        <begin position="59"/>
        <end position="81"/>
    </location>
</feature>
<gene>
    <name evidence="3" type="ORF">JQS43_03495</name>
</gene>
<dbReference type="Proteomes" id="UP000662857">
    <property type="component" value="Chromosome"/>
</dbReference>
<dbReference type="KEGG" id="nhy:JQS43_03495"/>
<feature type="signal peptide" evidence="2">
    <location>
        <begin position="1"/>
        <end position="30"/>
    </location>
</feature>
<dbReference type="RefSeq" id="WP_239677617.1">
    <property type="nucleotide sequence ID" value="NZ_CP070499.1"/>
</dbReference>
<dbReference type="AlphaFoldDB" id="A0A895YHA0"/>
<feature type="chain" id="PRO_5039349327" evidence="2">
    <location>
        <begin position="31"/>
        <end position="114"/>
    </location>
</feature>
<sequence length="114" mass="11761">MRPHIAGWRTPLALLLSLALTATLIGPAVGAPGAADAALTVGSVAAAQLWISYDDGGSWSPQSVQPSGEGSFHTNLPTPPLDHSGFGSIRVVASDVEGNQIDQEVIRAWRVPAP</sequence>
<evidence type="ECO:0000256" key="1">
    <source>
        <dbReference type="SAM" id="MobiDB-lite"/>
    </source>
</evidence>
<keyword evidence="4" id="KW-1185">Reference proteome</keyword>
<reference evidence="3" key="1">
    <citation type="submission" date="2021-02" db="EMBL/GenBank/DDBJ databases">
        <title>Natrosporangium hydrolyticum gen. nov., sp. nov, a haloalkaliphilic actinobacterium from a soda solonchak soil.</title>
        <authorList>
            <person name="Sorokin D.Y."/>
            <person name="Khijniak T.V."/>
            <person name="Zakharycheva A.P."/>
            <person name="Boueva O.V."/>
            <person name="Ariskina E.V."/>
            <person name="Hahnke R.L."/>
            <person name="Bunk B."/>
            <person name="Sproer C."/>
            <person name="Schumann P."/>
            <person name="Evtushenko L.I."/>
            <person name="Kublanov I.V."/>
        </authorList>
    </citation>
    <scope>NUCLEOTIDE SEQUENCE</scope>
    <source>
        <strain evidence="3">DSM 106523</strain>
    </source>
</reference>
<proteinExistence type="predicted"/>